<protein>
    <submittedName>
        <fullName evidence="1">Ribonuclease HII</fullName>
    </submittedName>
</protein>
<dbReference type="GO" id="GO:0003676">
    <property type="term" value="F:nucleic acid binding"/>
    <property type="evidence" value="ECO:0007669"/>
    <property type="project" value="InterPro"/>
</dbReference>
<dbReference type="EMBL" id="MWDQ01000052">
    <property type="protein sequence ID" value="OQB74096.1"/>
    <property type="molecule type" value="Genomic_DNA"/>
</dbReference>
<gene>
    <name evidence="1" type="primary">rnhB</name>
    <name evidence="1" type="ORF">BWX89_00662</name>
</gene>
<dbReference type="InterPro" id="IPR012337">
    <property type="entry name" value="RNaseH-like_sf"/>
</dbReference>
<organism evidence="1">
    <name type="scientific">candidate division TA06 bacterium ADurb.Bin131</name>
    <dbReference type="NCBI Taxonomy" id="1852827"/>
    <lineage>
        <taxon>Bacteria</taxon>
        <taxon>Bacteria division TA06</taxon>
    </lineage>
</organism>
<comment type="caution">
    <text evidence="1">The sequence shown here is derived from an EMBL/GenBank/DDBJ whole genome shotgun (WGS) entry which is preliminary data.</text>
</comment>
<dbReference type="AlphaFoldDB" id="A0A1V6CB47"/>
<sequence length="289" mass="33595">MIYVSIDENGYGPTLGPLITTGIAGTSDIDNGWPEDIVDSKKLFSSYKKFATIEKIALSLFKITFKKFPSTALDLFKQSNDIKCPKEQICLNNLPQVPMKTSIDQINSYTEYLYDFLNKQNITIKSIYSQITCVKEFNNLCRKKLRKDYMNYLQFEKIILNYCKTFENIVVSAGKIGGRNYYMDFFQKTFSSWKIKKINESKDISEYILIKNNSGIVLKFVKNIEDKSFLGVLAGIYGKYIREISMIGINRFFGTNRFISGYRDRYTSEFIKKIQNKNLVYMDCILRVK</sequence>
<dbReference type="SUPFAM" id="SSF53098">
    <property type="entry name" value="Ribonuclease H-like"/>
    <property type="match status" value="1"/>
</dbReference>
<proteinExistence type="predicted"/>
<reference evidence="1" key="1">
    <citation type="submission" date="2017-02" db="EMBL/GenBank/DDBJ databases">
        <title>Delving into the versatile metabolic prowess of the omnipresent phylum Bacteroidetes.</title>
        <authorList>
            <person name="Nobu M.K."/>
            <person name="Mei R."/>
            <person name="Narihiro T."/>
            <person name="Kuroda K."/>
            <person name="Liu W.-T."/>
        </authorList>
    </citation>
    <scope>NUCLEOTIDE SEQUENCE</scope>
    <source>
        <strain evidence="1">ADurb.Bin131</strain>
    </source>
</reference>
<dbReference type="Gene3D" id="3.30.420.10">
    <property type="entry name" value="Ribonuclease H-like superfamily/Ribonuclease H"/>
    <property type="match status" value="1"/>
</dbReference>
<dbReference type="Proteomes" id="UP000485562">
    <property type="component" value="Unassembled WGS sequence"/>
</dbReference>
<evidence type="ECO:0000313" key="1">
    <source>
        <dbReference type="EMBL" id="OQB74096.1"/>
    </source>
</evidence>
<dbReference type="InterPro" id="IPR036397">
    <property type="entry name" value="RNaseH_sf"/>
</dbReference>
<name>A0A1V6CB47_UNCT6</name>
<accession>A0A1V6CB47</accession>